<dbReference type="AlphaFoldDB" id="K5WNV4"/>
<accession>K5WNV4</accession>
<feature type="compositionally biased region" description="Low complexity" evidence="1">
    <location>
        <begin position="59"/>
        <end position="71"/>
    </location>
</feature>
<name>K5WNV4_PHACS</name>
<dbReference type="KEGG" id="pco:PHACADRAFT_165338"/>
<dbReference type="InParanoid" id="K5WNV4"/>
<evidence type="ECO:0000313" key="2">
    <source>
        <dbReference type="EMBL" id="EKM52002.1"/>
    </source>
</evidence>
<dbReference type="EMBL" id="JH930476">
    <property type="protein sequence ID" value="EKM52002.1"/>
    <property type="molecule type" value="Genomic_DNA"/>
</dbReference>
<dbReference type="HOGENOM" id="CLU_1845807_0_0_1"/>
<dbReference type="GeneID" id="18909309"/>
<evidence type="ECO:0000313" key="3">
    <source>
        <dbReference type="Proteomes" id="UP000008370"/>
    </source>
</evidence>
<proteinExistence type="predicted"/>
<evidence type="ECO:0000256" key="1">
    <source>
        <dbReference type="SAM" id="MobiDB-lite"/>
    </source>
</evidence>
<dbReference type="Proteomes" id="UP000008370">
    <property type="component" value="Unassembled WGS sequence"/>
</dbReference>
<gene>
    <name evidence="2" type="ORF">PHACADRAFT_165338</name>
</gene>
<keyword evidence="3" id="KW-1185">Reference proteome</keyword>
<reference evidence="2 3" key="1">
    <citation type="journal article" date="2012" name="BMC Genomics">
        <title>Comparative genomics of the white-rot fungi, Phanerochaete carnosa and P. chrysosporium, to elucidate the genetic basis of the distinct wood types they colonize.</title>
        <authorList>
            <person name="Suzuki H."/>
            <person name="MacDonald J."/>
            <person name="Syed K."/>
            <person name="Salamov A."/>
            <person name="Hori C."/>
            <person name="Aerts A."/>
            <person name="Henrissat B."/>
            <person name="Wiebenga A."/>
            <person name="vanKuyk P.A."/>
            <person name="Barry K."/>
            <person name="Lindquist E."/>
            <person name="LaButti K."/>
            <person name="Lapidus A."/>
            <person name="Lucas S."/>
            <person name="Coutinho P."/>
            <person name="Gong Y."/>
            <person name="Samejima M."/>
            <person name="Mahadevan R."/>
            <person name="Abou-Zaid M."/>
            <person name="de Vries R.P."/>
            <person name="Igarashi K."/>
            <person name="Yadav J.S."/>
            <person name="Grigoriev I.V."/>
            <person name="Master E.R."/>
        </authorList>
    </citation>
    <scope>NUCLEOTIDE SEQUENCE [LARGE SCALE GENOMIC DNA]</scope>
    <source>
        <strain evidence="2 3">HHB-10118-sp</strain>
    </source>
</reference>
<dbReference type="RefSeq" id="XP_007399791.1">
    <property type="nucleotide sequence ID" value="XM_007399729.1"/>
</dbReference>
<organism evidence="2 3">
    <name type="scientific">Phanerochaete carnosa (strain HHB-10118-sp)</name>
    <name type="common">White-rot fungus</name>
    <name type="synonym">Peniophora carnosa</name>
    <dbReference type="NCBI Taxonomy" id="650164"/>
    <lineage>
        <taxon>Eukaryota</taxon>
        <taxon>Fungi</taxon>
        <taxon>Dikarya</taxon>
        <taxon>Basidiomycota</taxon>
        <taxon>Agaricomycotina</taxon>
        <taxon>Agaricomycetes</taxon>
        <taxon>Polyporales</taxon>
        <taxon>Phanerochaetaceae</taxon>
        <taxon>Phanerochaete</taxon>
    </lineage>
</organism>
<protein>
    <recommendedName>
        <fullName evidence="4">Peroxin domain-containing protein</fullName>
    </recommendedName>
</protein>
<sequence>MLGHSPCLPCMADKHWCSELREVELWENERWAGRHKDASWSKDNWQPDKQKAWTRGRDSWSSVSNNGSENVSSNLTFSLLPRWLFVEMEDWRPDSEAFWIECKHADQDGWVYTDNVWMHPSSAFRDSWKQSSSMTRRQQ</sequence>
<feature type="region of interest" description="Disordered" evidence="1">
    <location>
        <begin position="37"/>
        <end position="71"/>
    </location>
</feature>
<evidence type="ECO:0008006" key="4">
    <source>
        <dbReference type="Google" id="ProtNLM"/>
    </source>
</evidence>
<dbReference type="OrthoDB" id="74314at2759"/>
<feature type="compositionally biased region" description="Basic and acidic residues" evidence="1">
    <location>
        <begin position="37"/>
        <end position="58"/>
    </location>
</feature>